<reference evidence="3" key="2">
    <citation type="submission" date="2023-06" db="EMBL/GenBank/DDBJ databases">
        <authorList>
            <consortium name="Lawrence Berkeley National Laboratory"/>
            <person name="Haridas S."/>
            <person name="Hensen N."/>
            <person name="Bonometti L."/>
            <person name="Westerberg I."/>
            <person name="Brannstrom I.O."/>
            <person name="Guillou S."/>
            <person name="Cros-Aarteil S."/>
            <person name="Calhoun S."/>
            <person name="Kuo A."/>
            <person name="Mondo S."/>
            <person name="Pangilinan J."/>
            <person name="Riley R."/>
            <person name="Labutti K."/>
            <person name="Andreopoulos B."/>
            <person name="Lipzen A."/>
            <person name="Chen C."/>
            <person name="Yanf M."/>
            <person name="Daum C."/>
            <person name="Ng V."/>
            <person name="Clum A."/>
            <person name="Steindorff A."/>
            <person name="Ohm R."/>
            <person name="Martin F."/>
            <person name="Silar P."/>
            <person name="Natvig D."/>
            <person name="Lalanne C."/>
            <person name="Gautier V."/>
            <person name="Ament-Velasquez S.L."/>
            <person name="Kruys A."/>
            <person name="Hutchinson M.I."/>
            <person name="Powell A.J."/>
            <person name="Barry K."/>
            <person name="Miller A.N."/>
            <person name="Grigoriev I.V."/>
            <person name="Debuchy R."/>
            <person name="Gladieux P."/>
            <person name="Thoren M.H."/>
            <person name="Johannesson H."/>
        </authorList>
    </citation>
    <scope>NUCLEOTIDE SEQUENCE</scope>
    <source>
        <strain evidence="3">SMH4131-1</strain>
    </source>
</reference>
<evidence type="ECO:0000256" key="2">
    <source>
        <dbReference type="SAM" id="Phobius"/>
    </source>
</evidence>
<organism evidence="3 4">
    <name type="scientific">Cercophora scortea</name>
    <dbReference type="NCBI Taxonomy" id="314031"/>
    <lineage>
        <taxon>Eukaryota</taxon>
        <taxon>Fungi</taxon>
        <taxon>Dikarya</taxon>
        <taxon>Ascomycota</taxon>
        <taxon>Pezizomycotina</taxon>
        <taxon>Sordariomycetes</taxon>
        <taxon>Sordariomycetidae</taxon>
        <taxon>Sordariales</taxon>
        <taxon>Lasiosphaeriaceae</taxon>
        <taxon>Cercophora</taxon>
    </lineage>
</organism>
<feature type="compositionally biased region" description="Basic and acidic residues" evidence="1">
    <location>
        <begin position="203"/>
        <end position="215"/>
    </location>
</feature>
<gene>
    <name evidence="3" type="ORF">B0T19DRAFT_48431</name>
</gene>
<evidence type="ECO:0000313" key="3">
    <source>
        <dbReference type="EMBL" id="KAK3336726.1"/>
    </source>
</evidence>
<keyword evidence="2" id="KW-0812">Transmembrane</keyword>
<dbReference type="PANTHER" id="PTHR36205">
    <property type="entry name" value="CHROMOSOME 19, WHOLE GENOME SHOTGUN SEQUENCE"/>
    <property type="match status" value="1"/>
</dbReference>
<dbReference type="AlphaFoldDB" id="A0AAE0J5T0"/>
<sequence length="891" mass="100764">MGLLSLKNPLRSREARRSKLPLYKELAAPRVPSPTKERYSDDEFTTDEEDEDDDLTDSSISSPPSSRGSRQTSSSSAPMLHKSSATAMRRRPTSRYLYRLPNKVIRFLCLGMVSTIVIFIFVLVRASQMENRRIAEGKIEKKPPIAVAPPWESFNFLTRYYGGIRTLVPFAENEPQYPRAQDEGPYDTDQRKKQQQQQQQKQQQEKTGKAARGLEDTPAAVKAVPPSKPFAEYPGAVLPKSADGIRECFLDEQNTVRIPPARYFDGQPKGFPNSVLGSYEVLSLPEDICFDRFGRYGPYGYGYSTQTGGLGIGEHGDKEGYEAVWETAKKIDFRNVNWAEAQRRCYKANADLYQPIAPLSSPPRGFYIAGNADDAKVVVPDNKAKNTGENVATAESVQADGQADAVSASHNATAPGNMPRTAIVIRCWDEFYWGEEDILNLRAIISELSLASGGRYDVHLLVQVRNDAMFPVWADDETYSHHITQTVPREFQGMVTLWSETQMLAIYQGLLDLWTKGPDLPLHGSYRGLQMAMQYFAHKHPEYEHFWQWEMDIRYTGHYYDLLTKMESFAKAQPRKGLWERNARFYMPYAHGTWEDFKQMARVQTEHGTVGPDNMWDKVPGVKSPSHAPQKPEENIWGPQRPVDQNDWFEYGDDPVPPHSYERDRYTWGVGEEADLITLNPIFNPEGTTWGLADDITGYNESAGIGKPPRRAQIITASRMSRRLLRTMHRETAFKKHHAFPEMWPATAALQHGYKAVYAPHPEFVDREWPTEYMARVLNAGRNGAAGGSRTSVFGDREHNLKGLTWYYNAGFAANLYKRWLGLRVNNDGGEEFEMTRDESADDLTVNTMRGGEGRMCLPPMLLHPVKDVELPVEGEAEEAAIVVVESDPAA</sequence>
<dbReference type="PANTHER" id="PTHR36205:SF1">
    <property type="entry name" value="MAJOR FACILITATOR SUPERFAMILY TRANSPORTER"/>
    <property type="match status" value="1"/>
</dbReference>
<keyword evidence="4" id="KW-1185">Reference proteome</keyword>
<feature type="transmembrane region" description="Helical" evidence="2">
    <location>
        <begin position="104"/>
        <end position="124"/>
    </location>
</feature>
<dbReference type="EMBL" id="JAUEPO010000001">
    <property type="protein sequence ID" value="KAK3336726.1"/>
    <property type="molecule type" value="Genomic_DNA"/>
</dbReference>
<dbReference type="Proteomes" id="UP001286456">
    <property type="component" value="Unassembled WGS sequence"/>
</dbReference>
<name>A0AAE0J5T0_9PEZI</name>
<keyword evidence="2" id="KW-0472">Membrane</keyword>
<feature type="region of interest" description="Disordered" evidence="1">
    <location>
        <begin position="1"/>
        <end position="88"/>
    </location>
</feature>
<proteinExistence type="predicted"/>
<reference evidence="3" key="1">
    <citation type="journal article" date="2023" name="Mol. Phylogenet. Evol.">
        <title>Genome-scale phylogeny and comparative genomics of the fungal order Sordariales.</title>
        <authorList>
            <person name="Hensen N."/>
            <person name="Bonometti L."/>
            <person name="Westerberg I."/>
            <person name="Brannstrom I.O."/>
            <person name="Guillou S."/>
            <person name="Cros-Aarteil S."/>
            <person name="Calhoun S."/>
            <person name="Haridas S."/>
            <person name="Kuo A."/>
            <person name="Mondo S."/>
            <person name="Pangilinan J."/>
            <person name="Riley R."/>
            <person name="LaButti K."/>
            <person name="Andreopoulos B."/>
            <person name="Lipzen A."/>
            <person name="Chen C."/>
            <person name="Yan M."/>
            <person name="Daum C."/>
            <person name="Ng V."/>
            <person name="Clum A."/>
            <person name="Steindorff A."/>
            <person name="Ohm R.A."/>
            <person name="Martin F."/>
            <person name="Silar P."/>
            <person name="Natvig D.O."/>
            <person name="Lalanne C."/>
            <person name="Gautier V."/>
            <person name="Ament-Velasquez S.L."/>
            <person name="Kruys A."/>
            <person name="Hutchinson M.I."/>
            <person name="Powell A.J."/>
            <person name="Barry K."/>
            <person name="Miller A.N."/>
            <person name="Grigoriev I.V."/>
            <person name="Debuchy R."/>
            <person name="Gladieux P."/>
            <person name="Hiltunen Thoren M."/>
            <person name="Johannesson H."/>
        </authorList>
    </citation>
    <scope>NUCLEOTIDE SEQUENCE</scope>
    <source>
        <strain evidence="3">SMH4131-1</strain>
    </source>
</reference>
<evidence type="ECO:0008006" key="5">
    <source>
        <dbReference type="Google" id="ProtNLM"/>
    </source>
</evidence>
<dbReference type="InterPro" id="IPR021822">
    <property type="entry name" value="DUF3405"/>
</dbReference>
<accession>A0AAE0J5T0</accession>
<keyword evidence="2" id="KW-1133">Transmembrane helix</keyword>
<feature type="region of interest" description="Disordered" evidence="1">
    <location>
        <begin position="609"/>
        <end position="644"/>
    </location>
</feature>
<protein>
    <recommendedName>
        <fullName evidence="5">Major facilitator superfamily transporter</fullName>
    </recommendedName>
</protein>
<feature type="region of interest" description="Disordered" evidence="1">
    <location>
        <begin position="172"/>
        <end position="226"/>
    </location>
</feature>
<evidence type="ECO:0000256" key="1">
    <source>
        <dbReference type="SAM" id="MobiDB-lite"/>
    </source>
</evidence>
<evidence type="ECO:0000313" key="4">
    <source>
        <dbReference type="Proteomes" id="UP001286456"/>
    </source>
</evidence>
<feature type="compositionally biased region" description="Low complexity" evidence="1">
    <location>
        <begin position="57"/>
        <end position="76"/>
    </location>
</feature>
<feature type="compositionally biased region" description="Acidic residues" evidence="1">
    <location>
        <begin position="42"/>
        <end position="56"/>
    </location>
</feature>
<comment type="caution">
    <text evidence="3">The sequence shown here is derived from an EMBL/GenBank/DDBJ whole genome shotgun (WGS) entry which is preliminary data.</text>
</comment>
<dbReference type="Pfam" id="PF11885">
    <property type="entry name" value="DUF3405"/>
    <property type="match status" value="1"/>
</dbReference>